<accession>A0A821SQZ6</accession>
<feature type="compositionally biased region" description="Low complexity" evidence="1">
    <location>
        <begin position="43"/>
        <end position="56"/>
    </location>
</feature>
<name>A0A821SQZ6_9BILA</name>
<proteinExistence type="predicted"/>
<organism evidence="2 3">
    <name type="scientific">Rotaria socialis</name>
    <dbReference type="NCBI Taxonomy" id="392032"/>
    <lineage>
        <taxon>Eukaryota</taxon>
        <taxon>Metazoa</taxon>
        <taxon>Spiralia</taxon>
        <taxon>Gnathifera</taxon>
        <taxon>Rotifera</taxon>
        <taxon>Eurotatoria</taxon>
        <taxon>Bdelloidea</taxon>
        <taxon>Philodinida</taxon>
        <taxon>Philodinidae</taxon>
        <taxon>Rotaria</taxon>
    </lineage>
</organism>
<reference evidence="2" key="1">
    <citation type="submission" date="2021-02" db="EMBL/GenBank/DDBJ databases">
        <authorList>
            <person name="Nowell W R."/>
        </authorList>
    </citation>
    <scope>NUCLEOTIDE SEQUENCE</scope>
</reference>
<sequence>MCIPSNRSPTQTSILITKHNGQLNCLTIEKEIVQSNFVENVSVSNLKPSPSSPSKSQEMKVIKSRLVPPQGELMDRP</sequence>
<dbReference type="AlphaFoldDB" id="A0A821SQZ6"/>
<gene>
    <name evidence="2" type="ORF">UJA718_LOCUS43917</name>
</gene>
<feature type="region of interest" description="Disordered" evidence="1">
    <location>
        <begin position="43"/>
        <end position="77"/>
    </location>
</feature>
<comment type="caution">
    <text evidence="2">The sequence shown here is derived from an EMBL/GenBank/DDBJ whole genome shotgun (WGS) entry which is preliminary data.</text>
</comment>
<protein>
    <submittedName>
        <fullName evidence="2">Uncharacterized protein</fullName>
    </submittedName>
</protein>
<evidence type="ECO:0000313" key="3">
    <source>
        <dbReference type="Proteomes" id="UP000663873"/>
    </source>
</evidence>
<feature type="non-terminal residue" evidence="2">
    <location>
        <position position="77"/>
    </location>
</feature>
<keyword evidence="3" id="KW-1185">Reference proteome</keyword>
<dbReference type="Proteomes" id="UP000663873">
    <property type="component" value="Unassembled WGS sequence"/>
</dbReference>
<evidence type="ECO:0000313" key="2">
    <source>
        <dbReference type="EMBL" id="CAF4861974.1"/>
    </source>
</evidence>
<dbReference type="EMBL" id="CAJOBP010064433">
    <property type="protein sequence ID" value="CAF4861974.1"/>
    <property type="molecule type" value="Genomic_DNA"/>
</dbReference>
<evidence type="ECO:0000256" key="1">
    <source>
        <dbReference type="SAM" id="MobiDB-lite"/>
    </source>
</evidence>